<evidence type="ECO:0000313" key="1">
    <source>
        <dbReference type="EMBL" id="KAI5670753.1"/>
    </source>
</evidence>
<reference evidence="2" key="1">
    <citation type="journal article" date="2023" name="Nat. Plants">
        <title>Single-cell RNA sequencing provides a high-resolution roadmap for understanding the multicellular compartmentation of specialized metabolism.</title>
        <authorList>
            <person name="Sun S."/>
            <person name="Shen X."/>
            <person name="Li Y."/>
            <person name="Li Y."/>
            <person name="Wang S."/>
            <person name="Li R."/>
            <person name="Zhang H."/>
            <person name="Shen G."/>
            <person name="Guo B."/>
            <person name="Wei J."/>
            <person name="Xu J."/>
            <person name="St-Pierre B."/>
            <person name="Chen S."/>
            <person name="Sun C."/>
        </authorList>
    </citation>
    <scope>NUCLEOTIDE SEQUENCE [LARGE SCALE GENOMIC DNA]</scope>
</reference>
<keyword evidence="2" id="KW-1185">Reference proteome</keyword>
<protein>
    <submittedName>
        <fullName evidence="1">Uncharacterized protein</fullName>
    </submittedName>
</protein>
<dbReference type="EMBL" id="CM044703">
    <property type="protein sequence ID" value="KAI5670753.1"/>
    <property type="molecule type" value="Genomic_DNA"/>
</dbReference>
<organism evidence="1 2">
    <name type="scientific">Catharanthus roseus</name>
    <name type="common">Madagascar periwinkle</name>
    <name type="synonym">Vinca rosea</name>
    <dbReference type="NCBI Taxonomy" id="4058"/>
    <lineage>
        <taxon>Eukaryota</taxon>
        <taxon>Viridiplantae</taxon>
        <taxon>Streptophyta</taxon>
        <taxon>Embryophyta</taxon>
        <taxon>Tracheophyta</taxon>
        <taxon>Spermatophyta</taxon>
        <taxon>Magnoliopsida</taxon>
        <taxon>eudicotyledons</taxon>
        <taxon>Gunneridae</taxon>
        <taxon>Pentapetalae</taxon>
        <taxon>asterids</taxon>
        <taxon>lamiids</taxon>
        <taxon>Gentianales</taxon>
        <taxon>Apocynaceae</taxon>
        <taxon>Rauvolfioideae</taxon>
        <taxon>Vinceae</taxon>
        <taxon>Catharanthinae</taxon>
        <taxon>Catharanthus</taxon>
    </lineage>
</organism>
<sequence length="514" mass="56208">MPSGSRKRKAAKKKKEAAHHHHNHNHHYHDHPHSADVQNRGDDDLKHHDDDKESDAEEVSSPASQDNPNNHHQFTDGEKEEVEKTKDNESLAAVKVDNEATQRETMEEQVVKIEPAVSPADVELNSKDAVMEDIDPQKKAIDGDLLQSLDHESVVEIEADSKPASDKVSSKNVAVENVESRNEKDEVSLQSLDEGSVIQIESESKPDSDELVVESEKETTNEVSLQSIEERSFVQTETDSNPSIVELNSKNLIVENVEPQKEPNSGSVFQSLDQATIGEPRTKNATIDEPETKNITVEHVEALKESSDGDLLIHTQHEEPHVIDKTILAVEDDQFVSSAVAVNLLSEGLIRVSNSSEVGKNHSSSVDTRSVDEIGQAKLLDEKVNGNTCGLGDSNGEMKGNGEKEVTTQQRNGRMSPTCVDLGPDKRGNEATVKTDEIVATSEKLTASYNVPAIETSAGADTSHSTNYVERLKAPEVSKSSDCQPTVPSAPRVVQRTSWMNCCGLFEVFGGSNK</sequence>
<name>A0ACC0BDQ0_CATRO</name>
<proteinExistence type="predicted"/>
<accession>A0ACC0BDQ0</accession>
<evidence type="ECO:0000313" key="2">
    <source>
        <dbReference type="Proteomes" id="UP001060085"/>
    </source>
</evidence>
<gene>
    <name evidence="1" type="ORF">M9H77_11117</name>
</gene>
<comment type="caution">
    <text evidence="1">The sequence shown here is derived from an EMBL/GenBank/DDBJ whole genome shotgun (WGS) entry which is preliminary data.</text>
</comment>
<dbReference type="Proteomes" id="UP001060085">
    <property type="component" value="Linkage Group LG03"/>
</dbReference>